<accession>A0AAV4R801</accession>
<protein>
    <submittedName>
        <fullName evidence="1">Uncharacterized protein</fullName>
    </submittedName>
</protein>
<dbReference type="EMBL" id="BPLR01007556">
    <property type="protein sequence ID" value="GIY17854.1"/>
    <property type="molecule type" value="Genomic_DNA"/>
</dbReference>
<evidence type="ECO:0000313" key="1">
    <source>
        <dbReference type="EMBL" id="GIY17854.1"/>
    </source>
</evidence>
<proteinExistence type="predicted"/>
<keyword evidence="2" id="KW-1185">Reference proteome</keyword>
<organism evidence="1 2">
    <name type="scientific">Caerostris extrusa</name>
    <name type="common">Bark spider</name>
    <name type="synonym">Caerostris bankana</name>
    <dbReference type="NCBI Taxonomy" id="172846"/>
    <lineage>
        <taxon>Eukaryota</taxon>
        <taxon>Metazoa</taxon>
        <taxon>Ecdysozoa</taxon>
        <taxon>Arthropoda</taxon>
        <taxon>Chelicerata</taxon>
        <taxon>Arachnida</taxon>
        <taxon>Araneae</taxon>
        <taxon>Araneomorphae</taxon>
        <taxon>Entelegynae</taxon>
        <taxon>Araneoidea</taxon>
        <taxon>Araneidae</taxon>
        <taxon>Caerostris</taxon>
    </lineage>
</organism>
<dbReference type="AlphaFoldDB" id="A0AAV4R801"/>
<name>A0AAV4R801_CAEEX</name>
<reference evidence="1 2" key="1">
    <citation type="submission" date="2021-06" db="EMBL/GenBank/DDBJ databases">
        <title>Caerostris extrusa draft genome.</title>
        <authorList>
            <person name="Kono N."/>
            <person name="Arakawa K."/>
        </authorList>
    </citation>
    <scope>NUCLEOTIDE SEQUENCE [LARGE SCALE GENOMIC DNA]</scope>
</reference>
<evidence type="ECO:0000313" key="2">
    <source>
        <dbReference type="Proteomes" id="UP001054945"/>
    </source>
</evidence>
<sequence length="69" mass="7745">MAPSGISVADSGRKEQRSTLFKVPPIQLLLLLRKRTFLPPLCKSNFKRTPLPISILKLKLKIPSHPSLQ</sequence>
<gene>
    <name evidence="1" type="ORF">CEXT_496651</name>
</gene>
<dbReference type="Proteomes" id="UP001054945">
    <property type="component" value="Unassembled WGS sequence"/>
</dbReference>
<comment type="caution">
    <text evidence="1">The sequence shown here is derived from an EMBL/GenBank/DDBJ whole genome shotgun (WGS) entry which is preliminary data.</text>
</comment>